<feature type="binding site" description="axial binding residue" evidence="6">
    <location>
        <position position="467"/>
    </location>
    <ligand>
        <name>heme b</name>
        <dbReference type="ChEBI" id="CHEBI:60344"/>
    </ligand>
    <ligandPart>
        <name>Fe</name>
        <dbReference type="ChEBI" id="CHEBI:18248"/>
    </ligandPart>
</feature>
<keyword evidence="6" id="KW-0408">Iron</keyword>
<feature type="signal peptide" evidence="7">
    <location>
        <begin position="1"/>
        <end position="16"/>
    </location>
</feature>
<keyword evidence="2" id="KW-0964">Secreted</keyword>
<organism evidence="8 9">
    <name type="scientific">Diploscapter pachys</name>
    <dbReference type="NCBI Taxonomy" id="2018661"/>
    <lineage>
        <taxon>Eukaryota</taxon>
        <taxon>Metazoa</taxon>
        <taxon>Ecdysozoa</taxon>
        <taxon>Nematoda</taxon>
        <taxon>Chromadorea</taxon>
        <taxon>Rhabditida</taxon>
        <taxon>Rhabditina</taxon>
        <taxon>Rhabditomorpha</taxon>
        <taxon>Rhabditoidea</taxon>
        <taxon>Rhabditidae</taxon>
        <taxon>Diploscapter</taxon>
    </lineage>
</organism>
<dbReference type="PROSITE" id="PS50292">
    <property type="entry name" value="PEROXIDASE_3"/>
    <property type="match status" value="1"/>
</dbReference>
<keyword evidence="6" id="KW-0479">Metal-binding</keyword>
<proteinExistence type="predicted"/>
<evidence type="ECO:0000256" key="4">
    <source>
        <dbReference type="ARBA" id="ARBA00022729"/>
    </source>
</evidence>
<keyword evidence="5" id="KW-0325">Glycoprotein</keyword>
<comment type="caution">
    <text evidence="8">The sequence shown here is derived from an EMBL/GenBank/DDBJ whole genome shotgun (WGS) entry which is preliminary data.</text>
</comment>
<dbReference type="OrthoDB" id="823504at2759"/>
<keyword evidence="4 7" id="KW-0732">Signal</keyword>
<evidence type="ECO:0008006" key="10">
    <source>
        <dbReference type="Google" id="ProtNLM"/>
    </source>
</evidence>
<dbReference type="GO" id="GO:0020037">
    <property type="term" value="F:heme binding"/>
    <property type="evidence" value="ECO:0007669"/>
    <property type="project" value="InterPro"/>
</dbReference>
<gene>
    <name evidence="8" type="ORF">WR25_09590</name>
</gene>
<dbReference type="AlphaFoldDB" id="A0A2A2KXN4"/>
<name>A0A2A2KXN4_9BILA</name>
<dbReference type="Gene3D" id="1.10.640.10">
    <property type="entry name" value="Haem peroxidase domain superfamily, animal type"/>
    <property type="match status" value="1"/>
</dbReference>
<evidence type="ECO:0000256" key="3">
    <source>
        <dbReference type="ARBA" id="ARBA00022559"/>
    </source>
</evidence>
<dbReference type="InterPro" id="IPR019791">
    <property type="entry name" value="Haem_peroxidase_animal"/>
</dbReference>
<dbReference type="Pfam" id="PF03098">
    <property type="entry name" value="An_peroxidase"/>
    <property type="match status" value="1"/>
</dbReference>
<reference evidence="8 9" key="1">
    <citation type="journal article" date="2017" name="Curr. Biol.">
        <title>Genome architecture and evolution of a unichromosomal asexual nematode.</title>
        <authorList>
            <person name="Fradin H."/>
            <person name="Zegar C."/>
            <person name="Gutwein M."/>
            <person name="Lucas J."/>
            <person name="Kovtun M."/>
            <person name="Corcoran D."/>
            <person name="Baugh L.R."/>
            <person name="Kiontke K."/>
            <person name="Gunsalus K."/>
            <person name="Fitch D.H."/>
            <person name="Piano F."/>
        </authorList>
    </citation>
    <scope>NUCLEOTIDE SEQUENCE [LARGE SCALE GENOMIC DNA]</scope>
    <source>
        <strain evidence="8">PF1309</strain>
    </source>
</reference>
<dbReference type="GO" id="GO:0004601">
    <property type="term" value="F:peroxidase activity"/>
    <property type="evidence" value="ECO:0007669"/>
    <property type="project" value="UniProtKB-KW"/>
</dbReference>
<evidence type="ECO:0000256" key="7">
    <source>
        <dbReference type="SAM" id="SignalP"/>
    </source>
</evidence>
<dbReference type="GO" id="GO:0006979">
    <property type="term" value="P:response to oxidative stress"/>
    <property type="evidence" value="ECO:0007669"/>
    <property type="project" value="InterPro"/>
</dbReference>
<dbReference type="GO" id="GO:0005576">
    <property type="term" value="C:extracellular region"/>
    <property type="evidence" value="ECO:0007669"/>
    <property type="project" value="UniProtKB-SubCell"/>
</dbReference>
<dbReference type="STRING" id="2018661.A0A2A2KXN4"/>
<dbReference type="InterPro" id="IPR010255">
    <property type="entry name" value="Haem_peroxidase_sf"/>
</dbReference>
<dbReference type="PANTHER" id="PTHR11475:SF4">
    <property type="entry name" value="CHORION PEROXIDASE"/>
    <property type="match status" value="1"/>
</dbReference>
<dbReference type="FunFam" id="1.10.640.10:FF:000003">
    <property type="entry name" value="chorion peroxidase"/>
    <property type="match status" value="1"/>
</dbReference>
<keyword evidence="6" id="KW-0349">Heme</keyword>
<dbReference type="GO" id="GO:0046872">
    <property type="term" value="F:metal ion binding"/>
    <property type="evidence" value="ECO:0007669"/>
    <property type="project" value="UniProtKB-KW"/>
</dbReference>
<keyword evidence="9" id="KW-1185">Reference proteome</keyword>
<evidence type="ECO:0000256" key="5">
    <source>
        <dbReference type="ARBA" id="ARBA00023180"/>
    </source>
</evidence>
<feature type="chain" id="PRO_5012335776" description="Heme peroxidase" evidence="7">
    <location>
        <begin position="17"/>
        <end position="710"/>
    </location>
</feature>
<evidence type="ECO:0000256" key="1">
    <source>
        <dbReference type="ARBA" id="ARBA00004613"/>
    </source>
</evidence>
<dbReference type="EMBL" id="LIAE01007551">
    <property type="protein sequence ID" value="PAV78599.1"/>
    <property type="molecule type" value="Genomic_DNA"/>
</dbReference>
<keyword evidence="3" id="KW-0575">Peroxidase</keyword>
<dbReference type="CDD" id="cd09823">
    <property type="entry name" value="peroxinectin_like"/>
    <property type="match status" value="1"/>
</dbReference>
<dbReference type="SUPFAM" id="SSF48113">
    <property type="entry name" value="Heme-dependent peroxidases"/>
    <property type="match status" value="1"/>
</dbReference>
<comment type="subcellular location">
    <subcellularLocation>
        <location evidence="1">Secreted</location>
    </subcellularLocation>
</comment>
<keyword evidence="3" id="KW-0560">Oxidoreductase</keyword>
<dbReference type="InterPro" id="IPR037120">
    <property type="entry name" value="Haem_peroxidase_sf_animal"/>
</dbReference>
<evidence type="ECO:0000256" key="6">
    <source>
        <dbReference type="PIRSR" id="PIRSR619791-2"/>
    </source>
</evidence>
<evidence type="ECO:0000313" key="9">
    <source>
        <dbReference type="Proteomes" id="UP000218231"/>
    </source>
</evidence>
<dbReference type="PANTHER" id="PTHR11475">
    <property type="entry name" value="OXIDASE/PEROXIDASE"/>
    <property type="match status" value="1"/>
</dbReference>
<dbReference type="Proteomes" id="UP000218231">
    <property type="component" value="Unassembled WGS sequence"/>
</dbReference>
<evidence type="ECO:0000313" key="8">
    <source>
        <dbReference type="EMBL" id="PAV78599.1"/>
    </source>
</evidence>
<sequence length="710" mass="78509">MKFILFVTVLITPSWGISDDLLSEVVSALEDGQKLVDLRPVYVAPEHQIETQKANEESKMKQRNADVFQEASKILAQKHGVEIFDKLEGIDFSALMPHPVAKTETAGRKKREYTFTTPASTQGCITDDGNCQSAKNRNYRSIIGVCNNVENVFLGAANTPVQRVLSKPNYADGLDSIRKAVSGADLPSARQVSNVINGKSPEVFDQNVNHFHMQVGQFMAHDFIFMPSSSGPNGETLDCSTCPTTSNNCAPIPVPADDKYFTPTTAANKKCMRMTRALNAQAGFGARQQLDQNTHFLDLSPVYGSSGCEASSVRSFQGGRLTVLPTLGVEGTTPVTWNLPPTDASDTNCQSKNPFFCFKAGDFRNSLSPGLIPMHVLFIEEHNRIADKLKQARPSASDEELYQAARRILIAMYQNAIYKEYLPKLLGQTLMQEYNLISPTTGNTVYQKTTNPSVSAEFAAAAFRFGHSQARTDFIRASPLNATTKAPVYLGSNIFYTDALYEADTPKQMLSGMLYHTSMSVDTSFSFPIRNQLFETRGSPASGVDLISVNINRGRDVGLHPYVAYRQFAKLPAVNSWDDLVPQMGADRVNILKGVYQDVKDVDLYVGLLMEKPMPGALIGPTGGRIMADQFSKSKFGDRFFYEHAEPNTRSLSKAELDEIRKTSFKGIICRFYGASRVLINQKIFDAFGSFEQCATQPDININQFVQIWP</sequence>
<protein>
    <recommendedName>
        <fullName evidence="10">Heme peroxidase</fullName>
    </recommendedName>
</protein>
<accession>A0A2A2KXN4</accession>
<dbReference type="PRINTS" id="PR00457">
    <property type="entry name" value="ANPEROXIDASE"/>
</dbReference>
<evidence type="ECO:0000256" key="2">
    <source>
        <dbReference type="ARBA" id="ARBA00022525"/>
    </source>
</evidence>